<evidence type="ECO:0000256" key="1">
    <source>
        <dbReference type="SAM" id="SignalP"/>
    </source>
</evidence>
<feature type="chain" id="PRO_5046323205" evidence="1">
    <location>
        <begin position="24"/>
        <end position="266"/>
    </location>
</feature>
<dbReference type="EMBL" id="JBHUOV010000001">
    <property type="protein sequence ID" value="MFD2822728.1"/>
    <property type="molecule type" value="Genomic_DNA"/>
</dbReference>
<dbReference type="InterPro" id="IPR053147">
    <property type="entry name" value="Hsp_HslJ-like"/>
</dbReference>
<organism evidence="3 4">
    <name type="scientific">Lacinutrix iliipiscaria</name>
    <dbReference type="NCBI Taxonomy" id="1230532"/>
    <lineage>
        <taxon>Bacteria</taxon>
        <taxon>Pseudomonadati</taxon>
        <taxon>Bacteroidota</taxon>
        <taxon>Flavobacteriia</taxon>
        <taxon>Flavobacteriales</taxon>
        <taxon>Flavobacteriaceae</taxon>
        <taxon>Lacinutrix</taxon>
    </lineage>
</organism>
<protein>
    <submittedName>
        <fullName evidence="3">META domain-containing protein</fullName>
    </submittedName>
</protein>
<evidence type="ECO:0000259" key="2">
    <source>
        <dbReference type="Pfam" id="PF03724"/>
    </source>
</evidence>
<keyword evidence="1" id="KW-0732">Signal</keyword>
<reference evidence="4" key="1">
    <citation type="journal article" date="2019" name="Int. J. Syst. Evol. Microbiol.">
        <title>The Global Catalogue of Microorganisms (GCM) 10K type strain sequencing project: providing services to taxonomists for standard genome sequencing and annotation.</title>
        <authorList>
            <consortium name="The Broad Institute Genomics Platform"/>
            <consortium name="The Broad Institute Genome Sequencing Center for Infectious Disease"/>
            <person name="Wu L."/>
            <person name="Ma J."/>
        </authorList>
    </citation>
    <scope>NUCLEOTIDE SEQUENCE [LARGE SCALE GENOMIC DNA]</scope>
    <source>
        <strain evidence="4">KCTC 32141</strain>
    </source>
</reference>
<feature type="domain" description="DUF306" evidence="2">
    <location>
        <begin position="41"/>
        <end position="133"/>
    </location>
</feature>
<evidence type="ECO:0000313" key="4">
    <source>
        <dbReference type="Proteomes" id="UP001597533"/>
    </source>
</evidence>
<dbReference type="InterPro" id="IPR005184">
    <property type="entry name" value="DUF306_Meta_HslJ"/>
</dbReference>
<proteinExistence type="predicted"/>
<sequence>MKLITILLTVFVLESCGSSKATANMQDNTEMKSTEILSGTYKIDFIENSTELPEELSITFDETTNTVSGYSGCNNFTGSYSLEGHTIKFGALATTKRMCKRFMDVEQNMLNTLTLTETYTLENGVLNFHNSKTALLKAHKKMSARIAQEDDYIIEYIAETRGSYKMISVKNNTVSYSNQRGIEPTSRTCSENEIKAISEQIKSIELDKLSTLEAPSNHRFTDAAAIGKFKITHNGTTYEVPQFDDGNPNIYIAELVKTMTSMMEKQ</sequence>
<accession>A0ABW5WN84</accession>
<feature type="signal peptide" evidence="1">
    <location>
        <begin position="1"/>
        <end position="23"/>
    </location>
</feature>
<evidence type="ECO:0000313" key="3">
    <source>
        <dbReference type="EMBL" id="MFD2822728.1"/>
    </source>
</evidence>
<comment type="caution">
    <text evidence="3">The sequence shown here is derived from an EMBL/GenBank/DDBJ whole genome shotgun (WGS) entry which is preliminary data.</text>
</comment>
<dbReference type="Proteomes" id="UP001597533">
    <property type="component" value="Unassembled WGS sequence"/>
</dbReference>
<dbReference type="RefSeq" id="WP_183485843.1">
    <property type="nucleotide sequence ID" value="NZ_JBHUOV010000001.1"/>
</dbReference>
<dbReference type="PANTHER" id="PTHR35535">
    <property type="entry name" value="HEAT SHOCK PROTEIN HSLJ"/>
    <property type="match status" value="1"/>
</dbReference>
<dbReference type="Pfam" id="PF03724">
    <property type="entry name" value="META"/>
    <property type="match status" value="1"/>
</dbReference>
<dbReference type="PANTHER" id="PTHR35535:SF1">
    <property type="entry name" value="HEAT SHOCK PROTEIN HSLJ"/>
    <property type="match status" value="1"/>
</dbReference>
<name>A0ABW5WN84_9FLAO</name>
<gene>
    <name evidence="3" type="ORF">ACFS5M_03545</name>
</gene>
<keyword evidence="4" id="KW-1185">Reference proteome</keyword>
<dbReference type="InterPro" id="IPR038670">
    <property type="entry name" value="HslJ-like_sf"/>
</dbReference>
<dbReference type="Gene3D" id="2.40.128.270">
    <property type="match status" value="1"/>
</dbReference>